<keyword evidence="2" id="KW-1185">Reference proteome</keyword>
<evidence type="ECO:0000313" key="2">
    <source>
        <dbReference type="Proteomes" id="UP001152531"/>
    </source>
</evidence>
<dbReference type="EMBL" id="CALSDN010000002">
    <property type="protein sequence ID" value="CAH6719215.1"/>
    <property type="molecule type" value="Genomic_DNA"/>
</dbReference>
<proteinExistence type="predicted"/>
<comment type="caution">
    <text evidence="1">The sequence shown here is derived from an EMBL/GenBank/DDBJ whole genome shotgun (WGS) entry which is preliminary data.</text>
</comment>
<accession>A0ACA9Y316</accession>
<name>A0ACA9Y316_9ASCO</name>
<protein>
    <submittedName>
        <fullName evidence="1">Uncharacterized protein</fullName>
    </submittedName>
</protein>
<gene>
    <name evidence="1" type="ORF">CLIB1444_02S03488</name>
</gene>
<evidence type="ECO:0000313" key="1">
    <source>
        <dbReference type="EMBL" id="CAH6719215.1"/>
    </source>
</evidence>
<sequence>MVRSVKPKSEIGPLPEIIVTALEKSKERRFLLDLEEKILSLIEEIISGSSRSNGGELQRQNVTVPHKDLKNKYYRALLHKTCDYYKLARSEGLSYFSIHAREDINYNKIQSQIVQGGVTLSEIFDNCLKTSIEEFSFEQPPGKFRGFESTSFEDGSRKFTRGHGKHLQSSSQHIQHQYFESSQNSMNGTFFPNPSHFDPPSMYMGYYPPMYYNGSNHPLNFQPVFINPYSSPYINPYVSTKTSERKHQSNSETNEAYDGIPLQESGTPSQEPQIPKTTEPELDPIHIEPDQTSQDPHQISQEPDKGSS</sequence>
<organism evidence="1 2">
    <name type="scientific">[Candida] jaroonii</name>
    <dbReference type="NCBI Taxonomy" id="467808"/>
    <lineage>
        <taxon>Eukaryota</taxon>
        <taxon>Fungi</taxon>
        <taxon>Dikarya</taxon>
        <taxon>Ascomycota</taxon>
        <taxon>Saccharomycotina</taxon>
        <taxon>Pichiomycetes</taxon>
        <taxon>Debaryomycetaceae</taxon>
        <taxon>Yamadazyma</taxon>
    </lineage>
</organism>
<dbReference type="Proteomes" id="UP001152531">
    <property type="component" value="Unassembled WGS sequence"/>
</dbReference>
<reference evidence="1" key="1">
    <citation type="submission" date="2022-06" db="EMBL/GenBank/DDBJ databases">
        <authorList>
            <person name="Legras J.-L."/>
            <person name="Devillers H."/>
            <person name="Grondin C."/>
        </authorList>
    </citation>
    <scope>NUCLEOTIDE SEQUENCE</scope>
    <source>
        <strain evidence="1">CLIB 1444</strain>
    </source>
</reference>